<dbReference type="Pfam" id="PF04397">
    <property type="entry name" value="LytTR"/>
    <property type="match status" value="1"/>
</dbReference>
<dbReference type="InterPro" id="IPR046947">
    <property type="entry name" value="LytR-like"/>
</dbReference>
<dbReference type="Proteomes" id="UP000070346">
    <property type="component" value="Unassembled WGS sequence"/>
</dbReference>
<name>A0A9X0J658_LACJH</name>
<dbReference type="PANTHER" id="PTHR37299:SF4">
    <property type="entry name" value="TRANSCRIPTIONAL REGULATOR"/>
    <property type="match status" value="1"/>
</dbReference>
<dbReference type="GO" id="GO:0003677">
    <property type="term" value="F:DNA binding"/>
    <property type="evidence" value="ECO:0007669"/>
    <property type="project" value="InterPro"/>
</dbReference>
<dbReference type="GO" id="GO:0000156">
    <property type="term" value="F:phosphorelay response regulator activity"/>
    <property type="evidence" value="ECO:0007669"/>
    <property type="project" value="InterPro"/>
</dbReference>
<organism evidence="2 3">
    <name type="scientific">Lactobacillus johnsonii</name>
    <dbReference type="NCBI Taxonomy" id="33959"/>
    <lineage>
        <taxon>Bacteria</taxon>
        <taxon>Bacillati</taxon>
        <taxon>Bacillota</taxon>
        <taxon>Bacilli</taxon>
        <taxon>Lactobacillales</taxon>
        <taxon>Lactobacillaceae</taxon>
        <taxon>Lactobacillus</taxon>
    </lineage>
</organism>
<reference evidence="2 3" key="1">
    <citation type="submission" date="2016-02" db="EMBL/GenBank/DDBJ databases">
        <title>Complete Genome Sequences of Lactobacillus johnsonii Strain W1.</title>
        <authorList>
            <person name="Sun Y."/>
            <person name="Wu X."/>
        </authorList>
    </citation>
    <scope>NUCLEOTIDE SEQUENCE [LARGE SCALE GENOMIC DNA]</scope>
    <source>
        <strain evidence="2 3">W1</strain>
    </source>
</reference>
<dbReference type="AlphaFoldDB" id="A0A9X0J658"/>
<feature type="domain" description="HTH LytTR-type" evidence="1">
    <location>
        <begin position="42"/>
        <end position="144"/>
    </location>
</feature>
<dbReference type="Gene3D" id="2.40.50.1020">
    <property type="entry name" value="LytTr DNA-binding domain"/>
    <property type="match status" value="1"/>
</dbReference>
<dbReference type="EMBL" id="LSNG01000033">
    <property type="protein sequence ID" value="KXN75786.1"/>
    <property type="molecule type" value="Genomic_DNA"/>
</dbReference>
<dbReference type="RefSeq" id="WP_061400555.1">
    <property type="nucleotide sequence ID" value="NZ_LSNG01000033.1"/>
</dbReference>
<gene>
    <name evidence="2" type="ORF">AYJ53_03325</name>
</gene>
<sequence>MKFKLFINPNSQEIVEATVHRKSDFSIQLEQFVLSNGNSNIIPAYDDKDLIMLNLETIMMFTIIENKLFAICNNKQYHIRKRLYQIEEILPTNFWRINKSTIINRFYIHEFKETKTSGVNVIMKNGLSDYVSRRCFSKIRKELN</sequence>
<comment type="caution">
    <text evidence="2">The sequence shown here is derived from an EMBL/GenBank/DDBJ whole genome shotgun (WGS) entry which is preliminary data.</text>
</comment>
<evidence type="ECO:0000313" key="3">
    <source>
        <dbReference type="Proteomes" id="UP000070346"/>
    </source>
</evidence>
<evidence type="ECO:0000313" key="2">
    <source>
        <dbReference type="EMBL" id="KXN75786.1"/>
    </source>
</evidence>
<protein>
    <submittedName>
        <fullName evidence="2">LytTR family transcriptional regulator</fullName>
    </submittedName>
</protein>
<accession>A0A9X0J658</accession>
<dbReference type="SMART" id="SM00850">
    <property type="entry name" value="LytTR"/>
    <property type="match status" value="1"/>
</dbReference>
<evidence type="ECO:0000259" key="1">
    <source>
        <dbReference type="PROSITE" id="PS50930"/>
    </source>
</evidence>
<proteinExistence type="predicted"/>
<dbReference type="PANTHER" id="PTHR37299">
    <property type="entry name" value="TRANSCRIPTIONAL REGULATOR-RELATED"/>
    <property type="match status" value="1"/>
</dbReference>
<dbReference type="InterPro" id="IPR007492">
    <property type="entry name" value="LytTR_DNA-bd_dom"/>
</dbReference>
<dbReference type="PROSITE" id="PS50930">
    <property type="entry name" value="HTH_LYTTR"/>
    <property type="match status" value="1"/>
</dbReference>
<dbReference type="OrthoDB" id="9808614at2"/>